<organism evidence="21 22">
    <name type="scientific">Collinsella tanakaei</name>
    <dbReference type="NCBI Taxonomy" id="626935"/>
    <lineage>
        <taxon>Bacteria</taxon>
        <taxon>Bacillati</taxon>
        <taxon>Actinomycetota</taxon>
        <taxon>Coriobacteriia</taxon>
        <taxon>Coriobacteriales</taxon>
        <taxon>Coriobacteriaceae</taxon>
        <taxon>Collinsella</taxon>
    </lineage>
</organism>
<evidence type="ECO:0000256" key="1">
    <source>
        <dbReference type="ARBA" id="ARBA00003954"/>
    </source>
</evidence>
<comment type="subcellular location">
    <subcellularLocation>
        <location evidence="2">Cell inner membrane</location>
        <topology evidence="2">Multi-pass membrane protein</topology>
    </subcellularLocation>
</comment>
<dbReference type="NCBIfam" id="NF011702">
    <property type="entry name" value="PRK15122.1"/>
    <property type="match status" value="1"/>
</dbReference>
<dbReference type="InterPro" id="IPR004014">
    <property type="entry name" value="ATPase_P-typ_cation-transptr_N"/>
</dbReference>
<evidence type="ECO:0000256" key="11">
    <source>
        <dbReference type="ARBA" id="ARBA00022840"/>
    </source>
</evidence>
<dbReference type="SFLD" id="SFLDF00027">
    <property type="entry name" value="p-type_atpase"/>
    <property type="match status" value="1"/>
</dbReference>
<feature type="transmembrane region" description="Helical" evidence="19">
    <location>
        <begin position="115"/>
        <end position="134"/>
    </location>
</feature>
<feature type="transmembrane region" description="Helical" evidence="19">
    <location>
        <begin position="710"/>
        <end position="727"/>
    </location>
</feature>
<dbReference type="InterPro" id="IPR036412">
    <property type="entry name" value="HAD-like_sf"/>
</dbReference>
<feature type="transmembrane region" description="Helical" evidence="19">
    <location>
        <begin position="280"/>
        <end position="303"/>
    </location>
</feature>
<keyword evidence="15 19" id="KW-0472">Membrane</keyword>
<evidence type="ECO:0000256" key="18">
    <source>
        <dbReference type="ARBA" id="ARBA00049360"/>
    </source>
</evidence>
<feature type="transmembrane region" description="Helical" evidence="19">
    <location>
        <begin position="883"/>
        <end position="909"/>
    </location>
</feature>
<sequence>MSKLTRAIHQLHQLRRQQKNVQTSELDRLVVYAATHRPGDVFGQLDTGEAGLDPELARDLTGVYGKNVVEEERHEPKFKRVAAAFVSPFTLILAALAAVSVYTNVIMAAPGEADPSTAVIIGIMVLISGVLRYTQESKSESAASALKNMVTTTCCVIRGGDAGREIPMEDVVPGDIVKLSAGDMIPADVRIITAKDLFVTQAALTGESEPVEKTAEPVEIEYHGRGTSIAIDDCTNIAFSGTTVQSGSATAVVLCTGKHTYLGKVARALEVKPTRTSFDVGVAAVSRVLVAFMLIMCPIVFVVNGITKGDWLDALLFSISIAVGITPQMLPVIVTTCLARGATNMSRQDVIVKNINAIQNLGAMDVLCTDKTGTLTQDKVILERHMDVHGRDDDRVLRHAYLNSFFQTGLKNLIDVAVIEKMDELAAADPAQAGMSERYTKVDEIPFDFERRLMSVVVADRSGKTQLITKGAVEEVLGICTCVEYDGQVRPLTDNLRDRVLERVRGFNDDGMRVVAVAQKTNPRPAGSFSTADESDMVLIGYLAFLDPPKESAAAAVARLSEYGVGVKVLTGDNEGVAAAVCRKVGIDPSGMLLGSEVDGLTDEELAARAEGCQLFAKLSPLQKQRVVSVLREQGGHTVGFMGDGINDAAAMRASDCGISVDTAVDIAKESADIILLKKDLMVLGRGIMEGRRTYGNTIKYIKTTASSNFGNVFSVLAASAFLPFLPMTALQLLLLGVAYTVSCTAIPWDNVDEEFLREPKTWDAKSIVSFMLWLGPTSSVFDILTYAAMFFVICPMVVGAPFAQLADPAQIALFAAVFQSGWFVESMWTQTFVLHMLRTEHVPFAGSRPAASLTVLTLAGVAVVTALPYVPGLGAALGLSPLPLPFFGLLFACMALYLLLCGAVKALYVRRYGTLL</sequence>
<keyword evidence="10" id="KW-0547">Nucleotide-binding</keyword>
<comment type="catalytic activity">
    <reaction evidence="17">
        <text>Mg(2+)(out) + ATP + H2O = Mg(2+)(in) + ADP + phosphate + H(+)</text>
        <dbReference type="Rhea" id="RHEA:10260"/>
        <dbReference type="ChEBI" id="CHEBI:15377"/>
        <dbReference type="ChEBI" id="CHEBI:15378"/>
        <dbReference type="ChEBI" id="CHEBI:18420"/>
        <dbReference type="ChEBI" id="CHEBI:30616"/>
        <dbReference type="ChEBI" id="CHEBI:43474"/>
        <dbReference type="ChEBI" id="CHEBI:456216"/>
        <dbReference type="EC" id="7.2.2.14"/>
    </reaction>
</comment>
<keyword evidence="11" id="KW-0067">ATP-binding</keyword>
<evidence type="ECO:0000256" key="8">
    <source>
        <dbReference type="ARBA" id="ARBA00022553"/>
    </source>
</evidence>
<evidence type="ECO:0000256" key="14">
    <source>
        <dbReference type="ARBA" id="ARBA00022989"/>
    </source>
</evidence>
<proteinExistence type="inferred from homology"/>
<dbReference type="InterPro" id="IPR023298">
    <property type="entry name" value="ATPase_P-typ_TM_dom_sf"/>
</dbReference>
<evidence type="ECO:0000259" key="20">
    <source>
        <dbReference type="SMART" id="SM00831"/>
    </source>
</evidence>
<dbReference type="EC" id="7.2.2.14" evidence="4"/>
<feature type="transmembrane region" description="Helical" evidence="19">
    <location>
        <begin position="81"/>
        <end position="103"/>
    </location>
</feature>
<evidence type="ECO:0000256" key="17">
    <source>
        <dbReference type="ARBA" id="ARBA00047295"/>
    </source>
</evidence>
<feature type="transmembrane region" description="Helical" evidence="19">
    <location>
        <begin position="315"/>
        <end position="339"/>
    </location>
</feature>
<keyword evidence="21" id="KW-0378">Hydrolase</keyword>
<dbReference type="SUPFAM" id="SSF56784">
    <property type="entry name" value="HAD-like"/>
    <property type="match status" value="1"/>
</dbReference>
<dbReference type="InterPro" id="IPR006068">
    <property type="entry name" value="ATPase_P-typ_cation-transptr_C"/>
</dbReference>
<comment type="function">
    <text evidence="1">Mediates magnesium influx to the cytosol.</text>
</comment>
<keyword evidence="14 19" id="KW-1133">Transmembrane helix</keyword>
<feature type="transmembrane region" description="Helical" evidence="19">
    <location>
        <begin position="773"/>
        <end position="799"/>
    </location>
</feature>
<evidence type="ECO:0000256" key="13">
    <source>
        <dbReference type="ARBA" id="ARBA00022967"/>
    </source>
</evidence>
<dbReference type="GO" id="GO:0005524">
    <property type="term" value="F:ATP binding"/>
    <property type="evidence" value="ECO:0007669"/>
    <property type="project" value="UniProtKB-KW"/>
</dbReference>
<dbReference type="SUPFAM" id="SSF81653">
    <property type="entry name" value="Calcium ATPase, transduction domain A"/>
    <property type="match status" value="1"/>
</dbReference>
<protein>
    <recommendedName>
        <fullName evidence="5">Magnesium-transporting ATPase, P-type 1</fullName>
        <ecNumber evidence="4">7.2.2.14</ecNumber>
    </recommendedName>
    <alternativeName>
        <fullName evidence="16">Mg(2+) transport ATPase, P-type 1</fullName>
    </alternativeName>
</protein>
<dbReference type="Pfam" id="PF00689">
    <property type="entry name" value="Cation_ATPase_C"/>
    <property type="match status" value="1"/>
</dbReference>
<comment type="similarity">
    <text evidence="3">Belongs to the cation transport ATPase (P-type) (TC 3.A.3) family. Type IIIB subfamily.</text>
</comment>
<evidence type="ECO:0000256" key="9">
    <source>
        <dbReference type="ARBA" id="ARBA00022692"/>
    </source>
</evidence>
<evidence type="ECO:0000256" key="19">
    <source>
        <dbReference type="SAM" id="Phobius"/>
    </source>
</evidence>
<dbReference type="PANTHER" id="PTHR42861">
    <property type="entry name" value="CALCIUM-TRANSPORTING ATPASE"/>
    <property type="match status" value="1"/>
</dbReference>
<dbReference type="InterPro" id="IPR023214">
    <property type="entry name" value="HAD_sf"/>
</dbReference>
<dbReference type="Gene3D" id="2.70.150.10">
    <property type="entry name" value="Calcium-transporting ATPase, cytoplasmic transduction domain A"/>
    <property type="match status" value="1"/>
</dbReference>
<keyword evidence="13" id="KW-1278">Translocase</keyword>
<dbReference type="Pfam" id="PF00122">
    <property type="entry name" value="E1-E2_ATPase"/>
    <property type="match status" value="1"/>
</dbReference>
<dbReference type="CDD" id="cd02077">
    <property type="entry name" value="P-type_ATPase_Mg"/>
    <property type="match status" value="1"/>
</dbReference>
<evidence type="ECO:0000256" key="7">
    <source>
        <dbReference type="ARBA" id="ARBA00022519"/>
    </source>
</evidence>
<dbReference type="PRINTS" id="PR01836">
    <property type="entry name" value="MGATPASE"/>
</dbReference>
<dbReference type="Pfam" id="PF13246">
    <property type="entry name" value="Cation_ATPase"/>
    <property type="match status" value="1"/>
</dbReference>
<keyword evidence="6" id="KW-1003">Cell membrane</keyword>
<evidence type="ECO:0000313" key="21">
    <source>
        <dbReference type="EMBL" id="RGL11529.1"/>
    </source>
</evidence>
<comment type="catalytic activity">
    <reaction evidence="18">
        <text>ATP + H2O = ADP + phosphate + H(+)</text>
        <dbReference type="Rhea" id="RHEA:13065"/>
        <dbReference type="ChEBI" id="CHEBI:15377"/>
        <dbReference type="ChEBI" id="CHEBI:15378"/>
        <dbReference type="ChEBI" id="CHEBI:30616"/>
        <dbReference type="ChEBI" id="CHEBI:43474"/>
        <dbReference type="ChEBI" id="CHEBI:456216"/>
    </reaction>
</comment>
<dbReference type="RefSeq" id="WP_117678895.1">
    <property type="nucleotide sequence ID" value="NZ_QSRJ01000002.1"/>
</dbReference>
<evidence type="ECO:0000313" key="22">
    <source>
        <dbReference type="Proteomes" id="UP000260943"/>
    </source>
</evidence>
<dbReference type="Pfam" id="PF00690">
    <property type="entry name" value="Cation_ATPase_N"/>
    <property type="match status" value="1"/>
</dbReference>
<evidence type="ECO:0000256" key="16">
    <source>
        <dbReference type="ARBA" id="ARBA00029806"/>
    </source>
</evidence>
<evidence type="ECO:0000256" key="4">
    <source>
        <dbReference type="ARBA" id="ARBA00012786"/>
    </source>
</evidence>
<dbReference type="NCBIfam" id="TIGR01494">
    <property type="entry name" value="ATPase_P-type"/>
    <property type="match status" value="3"/>
</dbReference>
<accession>A0A3E4QW97</accession>
<evidence type="ECO:0000256" key="3">
    <source>
        <dbReference type="ARBA" id="ARBA00008746"/>
    </source>
</evidence>
<keyword evidence="8" id="KW-0597">Phosphoprotein</keyword>
<dbReference type="Gene3D" id="3.40.1110.10">
    <property type="entry name" value="Calcium-transporting ATPase, cytoplasmic domain N"/>
    <property type="match status" value="1"/>
</dbReference>
<feature type="domain" description="Cation-transporting P-type ATPase N-terminal" evidence="20">
    <location>
        <begin position="32"/>
        <end position="105"/>
    </location>
</feature>
<evidence type="ECO:0000256" key="15">
    <source>
        <dbReference type="ARBA" id="ARBA00023136"/>
    </source>
</evidence>
<dbReference type="GO" id="GO:0016887">
    <property type="term" value="F:ATP hydrolysis activity"/>
    <property type="evidence" value="ECO:0007669"/>
    <property type="project" value="InterPro"/>
</dbReference>
<dbReference type="InterPro" id="IPR044492">
    <property type="entry name" value="P_typ_ATPase_HD_dom"/>
</dbReference>
<dbReference type="GO" id="GO:0015444">
    <property type="term" value="F:P-type magnesium transporter activity"/>
    <property type="evidence" value="ECO:0007669"/>
    <property type="project" value="UniProtKB-EC"/>
</dbReference>
<keyword evidence="7" id="KW-0997">Cell inner membrane</keyword>
<evidence type="ECO:0000256" key="10">
    <source>
        <dbReference type="ARBA" id="ARBA00022741"/>
    </source>
</evidence>
<comment type="caution">
    <text evidence="21">The sequence shown here is derived from an EMBL/GenBank/DDBJ whole genome shotgun (WGS) entry which is preliminary data.</text>
</comment>
<dbReference type="SMART" id="SM00831">
    <property type="entry name" value="Cation_ATPase_N"/>
    <property type="match status" value="1"/>
</dbReference>
<keyword evidence="9 19" id="KW-0812">Transmembrane</keyword>
<evidence type="ECO:0000256" key="5">
    <source>
        <dbReference type="ARBA" id="ARBA00013555"/>
    </source>
</evidence>
<dbReference type="Gene3D" id="1.20.1110.10">
    <property type="entry name" value="Calcium-transporting ATPase, transmembrane domain"/>
    <property type="match status" value="1"/>
</dbReference>
<dbReference type="InterPro" id="IPR023299">
    <property type="entry name" value="ATPase_P-typ_cyto_dom_N"/>
</dbReference>
<dbReference type="PROSITE" id="PS00154">
    <property type="entry name" value="ATPASE_E1_E2"/>
    <property type="match status" value="1"/>
</dbReference>
<dbReference type="SFLD" id="SFLDG00002">
    <property type="entry name" value="C1.7:_P-type_atpase_like"/>
    <property type="match status" value="1"/>
</dbReference>
<reference evidence="21 22" key="1">
    <citation type="submission" date="2018-08" db="EMBL/GenBank/DDBJ databases">
        <title>A genome reference for cultivated species of the human gut microbiota.</title>
        <authorList>
            <person name="Zou Y."/>
            <person name="Xue W."/>
            <person name="Luo G."/>
        </authorList>
    </citation>
    <scope>NUCLEOTIDE SEQUENCE [LARGE SCALE GENOMIC DNA]</scope>
    <source>
        <strain evidence="21 22">TF08-14</strain>
    </source>
</reference>
<dbReference type="AlphaFoldDB" id="A0A3E4QW97"/>
<dbReference type="Gene3D" id="3.40.50.1000">
    <property type="entry name" value="HAD superfamily/HAD-like"/>
    <property type="match status" value="1"/>
</dbReference>
<evidence type="ECO:0000256" key="2">
    <source>
        <dbReference type="ARBA" id="ARBA00004429"/>
    </source>
</evidence>
<dbReference type="InterPro" id="IPR001757">
    <property type="entry name" value="P_typ_ATPase"/>
</dbReference>
<dbReference type="Proteomes" id="UP000260943">
    <property type="component" value="Unassembled WGS sequence"/>
</dbReference>
<dbReference type="InterPro" id="IPR018303">
    <property type="entry name" value="ATPase_P-typ_P_site"/>
</dbReference>
<gene>
    <name evidence="21" type="primary">mgtA</name>
    <name evidence="21" type="ORF">DXC81_01665</name>
</gene>
<dbReference type="SFLD" id="SFLDS00003">
    <property type="entry name" value="Haloacid_Dehalogenase"/>
    <property type="match status" value="1"/>
</dbReference>
<keyword evidence="12" id="KW-0460">Magnesium</keyword>
<dbReference type="SUPFAM" id="SSF81665">
    <property type="entry name" value="Calcium ATPase, transmembrane domain M"/>
    <property type="match status" value="1"/>
</dbReference>
<name>A0A3E4QW97_9ACTN</name>
<dbReference type="InterPro" id="IPR008250">
    <property type="entry name" value="ATPase_P-typ_transduc_dom_A_sf"/>
</dbReference>
<dbReference type="NCBIfam" id="TIGR01524">
    <property type="entry name" value="ATPase-IIIB_Mg"/>
    <property type="match status" value="1"/>
</dbReference>
<dbReference type="SUPFAM" id="SSF81660">
    <property type="entry name" value="Metal cation-transporting ATPase, ATP-binding domain N"/>
    <property type="match status" value="1"/>
</dbReference>
<dbReference type="InterPro" id="IPR059000">
    <property type="entry name" value="ATPase_P-type_domA"/>
</dbReference>
<dbReference type="GO" id="GO:0005886">
    <property type="term" value="C:plasma membrane"/>
    <property type="evidence" value="ECO:0007669"/>
    <property type="project" value="UniProtKB-SubCell"/>
</dbReference>
<dbReference type="InterPro" id="IPR006415">
    <property type="entry name" value="P-type_ATPase_IIIB"/>
</dbReference>
<feature type="transmembrane region" description="Helical" evidence="19">
    <location>
        <begin position="851"/>
        <end position="871"/>
    </location>
</feature>
<evidence type="ECO:0000256" key="6">
    <source>
        <dbReference type="ARBA" id="ARBA00022475"/>
    </source>
</evidence>
<evidence type="ECO:0000256" key="12">
    <source>
        <dbReference type="ARBA" id="ARBA00022842"/>
    </source>
</evidence>
<dbReference type="EMBL" id="QSRJ01000002">
    <property type="protein sequence ID" value="RGL11529.1"/>
    <property type="molecule type" value="Genomic_DNA"/>
</dbReference>